<dbReference type="Gene3D" id="2.60.40.3330">
    <property type="match status" value="1"/>
</dbReference>
<accession>A0AAF3J825</accession>
<keyword evidence="4 6" id="KW-0732">Signal</keyword>
<evidence type="ECO:0000256" key="4">
    <source>
        <dbReference type="ARBA" id="ARBA00022729"/>
    </source>
</evidence>
<proteinExistence type="inferred from homology"/>
<reference evidence="8 9" key="1">
    <citation type="submission" date="2024-02" db="UniProtKB">
        <authorList>
            <consortium name="WormBaseParasite"/>
        </authorList>
    </citation>
    <scope>IDENTIFICATION</scope>
</reference>
<evidence type="ECO:0000256" key="5">
    <source>
        <dbReference type="SAM" id="MobiDB-lite"/>
    </source>
</evidence>
<evidence type="ECO:0000256" key="6">
    <source>
        <dbReference type="SAM" id="SignalP"/>
    </source>
</evidence>
<dbReference type="InterPro" id="IPR001534">
    <property type="entry name" value="Transthyretin-like"/>
</dbReference>
<feature type="compositionally biased region" description="Basic and acidic residues" evidence="5">
    <location>
        <begin position="128"/>
        <end position="144"/>
    </location>
</feature>
<name>A0AAF3J825_9BILA</name>
<dbReference type="PANTHER" id="PTHR21700">
    <property type="entry name" value="TRANSTHYRETIN-LIKE FAMILY PROTEIN-RELATED"/>
    <property type="match status" value="1"/>
</dbReference>
<comment type="subcellular location">
    <subcellularLocation>
        <location evidence="1">Secreted</location>
    </subcellularLocation>
</comment>
<dbReference type="GO" id="GO:0009986">
    <property type="term" value="C:cell surface"/>
    <property type="evidence" value="ECO:0007669"/>
    <property type="project" value="InterPro"/>
</dbReference>
<evidence type="ECO:0000313" key="8">
    <source>
        <dbReference type="WBParaSite" id="MBELARI_LOCUS2374"/>
    </source>
</evidence>
<protein>
    <recommendedName>
        <fullName evidence="10">Transthyretin-like family protein</fullName>
    </recommendedName>
</protein>
<evidence type="ECO:0000256" key="3">
    <source>
        <dbReference type="ARBA" id="ARBA00022525"/>
    </source>
</evidence>
<dbReference type="GO" id="GO:0005576">
    <property type="term" value="C:extracellular region"/>
    <property type="evidence" value="ECO:0007669"/>
    <property type="project" value="UniProtKB-SubCell"/>
</dbReference>
<evidence type="ECO:0000313" key="7">
    <source>
        <dbReference type="Proteomes" id="UP000887575"/>
    </source>
</evidence>
<dbReference type="Proteomes" id="UP000887575">
    <property type="component" value="Unassembled WGS sequence"/>
</dbReference>
<evidence type="ECO:0008006" key="10">
    <source>
        <dbReference type="Google" id="ProtNLM"/>
    </source>
</evidence>
<keyword evidence="3" id="KW-0964">Secreted</keyword>
<sequence length="159" mass="17953">MLLVFATMIIGALASGGEIEIPEDVAVRTVGVKGKLMCGTKELQGSTKDYPKNETQISPWISIHHQCEEDLKSVKQGYRRFNMKIPDSYVLLGNRPHRLYDFGTLNLELGVHAEYIDKNYIPNPNAKLTDERPGVIGGEHDRLGQRRTTVPPYDPYRKN</sequence>
<evidence type="ECO:0000256" key="2">
    <source>
        <dbReference type="ARBA" id="ARBA00010112"/>
    </source>
</evidence>
<dbReference type="WBParaSite" id="MBELARI_LOCUS4151">
    <property type="protein sequence ID" value="MBELARI_LOCUS4151"/>
    <property type="gene ID" value="MBELARI_LOCUS4151"/>
</dbReference>
<evidence type="ECO:0000313" key="9">
    <source>
        <dbReference type="WBParaSite" id="MBELARI_LOCUS4151"/>
    </source>
</evidence>
<organism evidence="7 8">
    <name type="scientific">Mesorhabditis belari</name>
    <dbReference type="NCBI Taxonomy" id="2138241"/>
    <lineage>
        <taxon>Eukaryota</taxon>
        <taxon>Metazoa</taxon>
        <taxon>Ecdysozoa</taxon>
        <taxon>Nematoda</taxon>
        <taxon>Chromadorea</taxon>
        <taxon>Rhabditida</taxon>
        <taxon>Rhabditina</taxon>
        <taxon>Rhabditomorpha</taxon>
        <taxon>Rhabditoidea</taxon>
        <taxon>Rhabditidae</taxon>
        <taxon>Mesorhabditinae</taxon>
        <taxon>Mesorhabditis</taxon>
    </lineage>
</organism>
<dbReference type="AlphaFoldDB" id="A0AAF3J825"/>
<feature type="region of interest" description="Disordered" evidence="5">
    <location>
        <begin position="122"/>
        <end position="159"/>
    </location>
</feature>
<evidence type="ECO:0000256" key="1">
    <source>
        <dbReference type="ARBA" id="ARBA00004613"/>
    </source>
</evidence>
<dbReference type="PANTHER" id="PTHR21700:SF48">
    <property type="entry name" value="TRANSTHYRETIN-LIKE FAMILY PROTEIN"/>
    <property type="match status" value="1"/>
</dbReference>
<comment type="similarity">
    <text evidence="2">Belongs to the nematode transthyretin-like family.</text>
</comment>
<feature type="chain" id="PRO_5041856447" description="Transthyretin-like family protein" evidence="6">
    <location>
        <begin position="17"/>
        <end position="159"/>
    </location>
</feature>
<dbReference type="InterPro" id="IPR038479">
    <property type="entry name" value="Transthyretin-like_sf"/>
</dbReference>
<feature type="signal peptide" evidence="6">
    <location>
        <begin position="1"/>
        <end position="16"/>
    </location>
</feature>
<dbReference type="WBParaSite" id="MBELARI_LOCUS2374">
    <property type="protein sequence ID" value="MBELARI_LOCUS2374"/>
    <property type="gene ID" value="MBELARI_LOCUS2374"/>
</dbReference>
<keyword evidence="7" id="KW-1185">Reference proteome</keyword>